<accession>A0A8J6N1G8</accession>
<sequence>MKKELKIFDKPKNVKRLLGSFYVSLLILLIIDFFIQKHAEFPWEGATEFFAVYGFISCVLLIFVAKILRLFVKRDEDYYE</sequence>
<feature type="transmembrane region" description="Helical" evidence="1">
    <location>
        <begin position="51"/>
        <end position="72"/>
    </location>
</feature>
<feature type="transmembrane region" description="Helical" evidence="1">
    <location>
        <begin position="21"/>
        <end position="39"/>
    </location>
</feature>
<evidence type="ECO:0000313" key="3">
    <source>
        <dbReference type="Proteomes" id="UP000650524"/>
    </source>
</evidence>
<reference evidence="2 3" key="1">
    <citation type="submission" date="2020-08" db="EMBL/GenBank/DDBJ databases">
        <title>Bridging the membrane lipid divide: bacteria of the FCB group superphylum have the potential to synthesize archaeal ether lipids.</title>
        <authorList>
            <person name="Villanueva L."/>
            <person name="Von Meijenfeldt F.A.B."/>
            <person name="Westbye A.B."/>
            <person name="Yadav S."/>
            <person name="Hopmans E.C."/>
            <person name="Dutilh B.E."/>
            <person name="Sinninghe Damste J.S."/>
        </authorList>
    </citation>
    <scope>NUCLEOTIDE SEQUENCE [LARGE SCALE GENOMIC DNA]</scope>
    <source>
        <strain evidence="2">NIOZ-UU27</strain>
    </source>
</reference>
<keyword evidence="1" id="KW-1133">Transmembrane helix</keyword>
<evidence type="ECO:0000313" key="2">
    <source>
        <dbReference type="EMBL" id="MBC8177976.1"/>
    </source>
</evidence>
<comment type="caution">
    <text evidence="2">The sequence shown here is derived from an EMBL/GenBank/DDBJ whole genome shotgun (WGS) entry which is preliminary data.</text>
</comment>
<protein>
    <submittedName>
        <fullName evidence="2">Uncharacterized protein</fullName>
    </submittedName>
</protein>
<dbReference type="Proteomes" id="UP000650524">
    <property type="component" value="Unassembled WGS sequence"/>
</dbReference>
<dbReference type="AlphaFoldDB" id="A0A8J6N1G8"/>
<name>A0A8J6N1G8_9DELT</name>
<proteinExistence type="predicted"/>
<dbReference type="EMBL" id="JACNJD010000248">
    <property type="protein sequence ID" value="MBC8177976.1"/>
    <property type="molecule type" value="Genomic_DNA"/>
</dbReference>
<evidence type="ECO:0000256" key="1">
    <source>
        <dbReference type="SAM" id="Phobius"/>
    </source>
</evidence>
<keyword evidence="1" id="KW-0812">Transmembrane</keyword>
<gene>
    <name evidence="2" type="ORF">H8E19_11280</name>
</gene>
<keyword evidence="1" id="KW-0472">Membrane</keyword>
<organism evidence="2 3">
    <name type="scientific">Candidatus Desulfacyla euxinica</name>
    <dbReference type="NCBI Taxonomy" id="2841693"/>
    <lineage>
        <taxon>Bacteria</taxon>
        <taxon>Deltaproteobacteria</taxon>
        <taxon>Candidatus Desulfacyla</taxon>
    </lineage>
</organism>